<evidence type="ECO:0000313" key="13">
    <source>
        <dbReference type="Proteomes" id="UP001204376"/>
    </source>
</evidence>
<dbReference type="EC" id="5.1.3.3" evidence="6 11"/>
<keyword evidence="8" id="KW-0106">Calcium</keyword>
<keyword evidence="9 11" id="KW-0413">Isomerase</keyword>
<dbReference type="NCBIfam" id="NF008277">
    <property type="entry name" value="PRK11055.1"/>
    <property type="match status" value="1"/>
</dbReference>
<dbReference type="RefSeq" id="WP_256538760.1">
    <property type="nucleotide sequence ID" value="NZ_JANHOH010000002.1"/>
</dbReference>
<dbReference type="SUPFAM" id="SSF74650">
    <property type="entry name" value="Galactose mutarotase-like"/>
    <property type="match status" value="1"/>
</dbReference>
<dbReference type="InterPro" id="IPR047215">
    <property type="entry name" value="Galactose_mutarotase-like"/>
</dbReference>
<dbReference type="InterPro" id="IPR011013">
    <property type="entry name" value="Gal_mutarotase_sf_dom"/>
</dbReference>
<dbReference type="InterPro" id="IPR014718">
    <property type="entry name" value="GH-type_carb-bd"/>
</dbReference>
<evidence type="ECO:0000256" key="1">
    <source>
        <dbReference type="ARBA" id="ARBA00001614"/>
    </source>
</evidence>
<evidence type="ECO:0000256" key="5">
    <source>
        <dbReference type="ARBA" id="ARBA00011245"/>
    </source>
</evidence>
<evidence type="ECO:0000256" key="3">
    <source>
        <dbReference type="ARBA" id="ARBA00005028"/>
    </source>
</evidence>
<organism evidence="12 13">
    <name type="scientific">Mucilaginibacter aquariorum</name>
    <dbReference type="NCBI Taxonomy" id="2967225"/>
    <lineage>
        <taxon>Bacteria</taxon>
        <taxon>Pseudomonadati</taxon>
        <taxon>Bacteroidota</taxon>
        <taxon>Sphingobacteriia</taxon>
        <taxon>Sphingobacteriales</taxon>
        <taxon>Sphingobacteriaceae</taxon>
        <taxon>Mucilaginibacter</taxon>
    </lineage>
</organism>
<dbReference type="CDD" id="cd09019">
    <property type="entry name" value="galactose_mutarotase_like"/>
    <property type="match status" value="1"/>
</dbReference>
<proteinExistence type="inferred from homology"/>
<dbReference type="InterPro" id="IPR015443">
    <property type="entry name" value="Aldose_1-epimerase"/>
</dbReference>
<comment type="subunit">
    <text evidence="5">Monomer.</text>
</comment>
<comment type="similarity">
    <text evidence="4 11">Belongs to the aldose epimerase family.</text>
</comment>
<dbReference type="Proteomes" id="UP001204376">
    <property type="component" value="Unassembled WGS sequence"/>
</dbReference>
<dbReference type="Gene3D" id="2.70.98.10">
    <property type="match status" value="1"/>
</dbReference>
<keyword evidence="10 11" id="KW-0119">Carbohydrate metabolism</keyword>
<reference evidence="12 13" key="1">
    <citation type="submission" date="2022-07" db="EMBL/GenBank/DDBJ databases">
        <title>Mucilaginibacter sp. JC4.</title>
        <authorList>
            <person name="Le V."/>
            <person name="Ko S.-R."/>
            <person name="Ahn C.-Y."/>
            <person name="Oh H.-M."/>
        </authorList>
    </citation>
    <scope>NUCLEOTIDE SEQUENCE [LARGE SCALE GENOMIC DNA]</scope>
    <source>
        <strain evidence="12 13">JC4</strain>
    </source>
</reference>
<evidence type="ECO:0000256" key="7">
    <source>
        <dbReference type="ARBA" id="ARBA00014165"/>
    </source>
</evidence>
<evidence type="ECO:0000256" key="8">
    <source>
        <dbReference type="ARBA" id="ARBA00022837"/>
    </source>
</evidence>
<evidence type="ECO:0000256" key="11">
    <source>
        <dbReference type="PIRNR" id="PIRNR005096"/>
    </source>
</evidence>
<comment type="caution">
    <text evidence="12">The sequence shown here is derived from an EMBL/GenBank/DDBJ whole genome shotgun (WGS) entry which is preliminary data.</text>
</comment>
<protein>
    <recommendedName>
        <fullName evidence="7 11">Aldose 1-epimerase</fullName>
        <ecNumber evidence="6 11">5.1.3.3</ecNumber>
    </recommendedName>
</protein>
<dbReference type="InterPro" id="IPR008183">
    <property type="entry name" value="Aldose_1/G6P_1-epimerase"/>
</dbReference>
<accession>A0ABT1T1R7</accession>
<dbReference type="InterPro" id="IPR018052">
    <property type="entry name" value="Ald1_epimerase_CS"/>
</dbReference>
<evidence type="ECO:0000313" key="12">
    <source>
        <dbReference type="EMBL" id="MCQ6958562.1"/>
    </source>
</evidence>
<name>A0ABT1T1R7_9SPHI</name>
<dbReference type="EMBL" id="JANHOH010000002">
    <property type="protein sequence ID" value="MCQ6958562.1"/>
    <property type="molecule type" value="Genomic_DNA"/>
</dbReference>
<keyword evidence="13" id="KW-1185">Reference proteome</keyword>
<evidence type="ECO:0000256" key="6">
    <source>
        <dbReference type="ARBA" id="ARBA00013185"/>
    </source>
</evidence>
<evidence type="ECO:0000256" key="4">
    <source>
        <dbReference type="ARBA" id="ARBA00006206"/>
    </source>
</evidence>
<dbReference type="Pfam" id="PF01263">
    <property type="entry name" value="Aldose_epim"/>
    <property type="match status" value="1"/>
</dbReference>
<evidence type="ECO:0000256" key="2">
    <source>
        <dbReference type="ARBA" id="ARBA00001913"/>
    </source>
</evidence>
<sequence length="331" mass="36206">MSKISFGVWGVDDGRVIHLFKIENASGAYVELTNYGATLVSVNVPDRDGKIGNVILGYPSLSGYLNDTCYIGSTIGRFANRIANAKFELDGITYQLENNDGANSNHSGSSGFNYKVFGYIITGDELIFDILSEDGDGGFPGNLNLKVSYKWTEENELLITYYAVTDKTTVANFTNHSYFNLNPKAGNILNHELTIHADNILKAGADHIPTGLIAPAGNLAFDKQKVHNGINTCYVLNLQAEQAPACILSEETSGRVMTVFTTYPGVMLYTGDYLNSNTHGNNGKAHQPFDGLCLECQFFPDSPNHPHFPSTVLNPGETYQHNITYKFSTTV</sequence>
<comment type="catalytic activity">
    <reaction evidence="1 11">
        <text>alpha-D-glucose = beta-D-glucose</text>
        <dbReference type="Rhea" id="RHEA:10264"/>
        <dbReference type="ChEBI" id="CHEBI:15903"/>
        <dbReference type="ChEBI" id="CHEBI:17925"/>
        <dbReference type="EC" id="5.1.3.3"/>
    </reaction>
</comment>
<comment type="pathway">
    <text evidence="3 11">Carbohydrate metabolism; hexose metabolism.</text>
</comment>
<evidence type="ECO:0000256" key="9">
    <source>
        <dbReference type="ARBA" id="ARBA00023235"/>
    </source>
</evidence>
<comment type="cofactor">
    <cofactor evidence="2">
        <name>Ca(2+)</name>
        <dbReference type="ChEBI" id="CHEBI:29108"/>
    </cofactor>
</comment>
<evidence type="ECO:0000256" key="10">
    <source>
        <dbReference type="ARBA" id="ARBA00023277"/>
    </source>
</evidence>
<dbReference type="PANTHER" id="PTHR10091">
    <property type="entry name" value="ALDOSE-1-EPIMERASE"/>
    <property type="match status" value="1"/>
</dbReference>
<gene>
    <name evidence="12" type="ORF">NPE20_11350</name>
</gene>
<dbReference type="PANTHER" id="PTHR10091:SF0">
    <property type="entry name" value="GALACTOSE MUTAROTASE"/>
    <property type="match status" value="1"/>
</dbReference>
<dbReference type="PROSITE" id="PS00545">
    <property type="entry name" value="ALDOSE_1_EPIMERASE"/>
    <property type="match status" value="1"/>
</dbReference>
<dbReference type="PIRSF" id="PIRSF005096">
    <property type="entry name" value="GALM"/>
    <property type="match status" value="1"/>
</dbReference>